<dbReference type="GO" id="GO:0008270">
    <property type="term" value="F:zinc ion binding"/>
    <property type="evidence" value="ECO:0007669"/>
    <property type="project" value="InterPro"/>
</dbReference>
<dbReference type="PROSITE" id="PS51144">
    <property type="entry name" value="ALPHA_CA_2"/>
    <property type="match status" value="1"/>
</dbReference>
<feature type="domain" description="Alpha-carbonic anhydrase" evidence="3">
    <location>
        <begin position="23"/>
        <end position="272"/>
    </location>
</feature>
<reference evidence="5" key="1">
    <citation type="submission" date="2022-11" db="UniProtKB">
        <authorList>
            <consortium name="WormBaseParasite"/>
        </authorList>
    </citation>
    <scope>IDENTIFICATION</scope>
</reference>
<dbReference type="GO" id="GO:0006730">
    <property type="term" value="P:one-carbon metabolic process"/>
    <property type="evidence" value="ECO:0007669"/>
    <property type="project" value="TreeGrafter"/>
</dbReference>
<dbReference type="InterPro" id="IPR036398">
    <property type="entry name" value="CA_dom_sf"/>
</dbReference>
<comment type="similarity">
    <text evidence="1">Belongs to the alpha-carbonic anhydrase family.</text>
</comment>
<sequence>MSYIILFLATFYPQLRSLRMNDYPWTYDNDLLGGPDFWGLLSKKWKMCTKGKMQSPINIKPASILYDPRLSDIKIDRVSTVAEMMNTGQMPRLRLLHDTYSSSVNITGGPLRPYKYRLQRVDFHYSNDEMTGSEHAINSRNFPMEIQLITYNTDLYANFTTALTLPRGIAAVSIIVLVGGHTNEELLKITDFVQKVPFKSNDQISLLALNKWRKLQRTTAEEKEPQYVAPNFRPLQHSYGRLIRTNIINRNTSMECKRHITVSRYRSNLEPI</sequence>
<dbReference type="PANTHER" id="PTHR18952">
    <property type="entry name" value="CARBONIC ANHYDRASE"/>
    <property type="match status" value="1"/>
</dbReference>
<feature type="signal peptide" evidence="2">
    <location>
        <begin position="1"/>
        <end position="17"/>
    </location>
</feature>
<dbReference type="SMART" id="SM01057">
    <property type="entry name" value="Carb_anhydrase"/>
    <property type="match status" value="1"/>
</dbReference>
<evidence type="ECO:0000313" key="4">
    <source>
        <dbReference type="Proteomes" id="UP000887581"/>
    </source>
</evidence>
<dbReference type="GO" id="GO:0004089">
    <property type="term" value="F:carbonate dehydratase activity"/>
    <property type="evidence" value="ECO:0007669"/>
    <property type="project" value="InterPro"/>
</dbReference>
<evidence type="ECO:0000259" key="3">
    <source>
        <dbReference type="PROSITE" id="PS51144"/>
    </source>
</evidence>
<dbReference type="Pfam" id="PF00194">
    <property type="entry name" value="Carb_anhydrase"/>
    <property type="match status" value="1"/>
</dbReference>
<dbReference type="Gene3D" id="3.10.200.10">
    <property type="entry name" value="Alpha carbonic anhydrase"/>
    <property type="match status" value="1"/>
</dbReference>
<proteinExistence type="inferred from homology"/>
<dbReference type="Proteomes" id="UP000887581">
    <property type="component" value="Unplaced"/>
</dbReference>
<dbReference type="InterPro" id="IPR001148">
    <property type="entry name" value="CA_dom"/>
</dbReference>
<feature type="chain" id="PRO_5036689107" evidence="2">
    <location>
        <begin position="18"/>
        <end position="272"/>
    </location>
</feature>
<dbReference type="InterPro" id="IPR023561">
    <property type="entry name" value="Carbonic_anhydrase_a-class"/>
</dbReference>
<evidence type="ECO:0000256" key="1">
    <source>
        <dbReference type="ARBA" id="ARBA00010718"/>
    </source>
</evidence>
<dbReference type="PANTHER" id="PTHR18952:SF258">
    <property type="entry name" value="CARBONIC ANHYDRASE-LIKE PROTEIN 1-RELATED"/>
    <property type="match status" value="1"/>
</dbReference>
<name>A0A915PFL9_9BILA</name>
<evidence type="ECO:0000256" key="2">
    <source>
        <dbReference type="SAM" id="SignalP"/>
    </source>
</evidence>
<dbReference type="AlphaFoldDB" id="A0A915PFL9"/>
<dbReference type="SUPFAM" id="SSF51069">
    <property type="entry name" value="Carbonic anhydrase"/>
    <property type="match status" value="1"/>
</dbReference>
<evidence type="ECO:0000313" key="5">
    <source>
        <dbReference type="WBParaSite" id="sdigi.contig1.g48.t1"/>
    </source>
</evidence>
<organism evidence="4 5">
    <name type="scientific">Setaria digitata</name>
    <dbReference type="NCBI Taxonomy" id="48799"/>
    <lineage>
        <taxon>Eukaryota</taxon>
        <taxon>Metazoa</taxon>
        <taxon>Ecdysozoa</taxon>
        <taxon>Nematoda</taxon>
        <taxon>Chromadorea</taxon>
        <taxon>Rhabditida</taxon>
        <taxon>Spirurina</taxon>
        <taxon>Spiruromorpha</taxon>
        <taxon>Filarioidea</taxon>
        <taxon>Setariidae</taxon>
        <taxon>Setaria</taxon>
    </lineage>
</organism>
<dbReference type="WBParaSite" id="sdigi.contig1.g48.t1">
    <property type="protein sequence ID" value="sdigi.contig1.g48.t1"/>
    <property type="gene ID" value="sdigi.contig1.g48"/>
</dbReference>
<accession>A0A915PFL9</accession>
<protein>
    <submittedName>
        <fullName evidence="5">Alpha-carbonic anhydrase domain-containing protein</fullName>
    </submittedName>
</protein>
<keyword evidence="2" id="KW-0732">Signal</keyword>
<keyword evidence="4" id="KW-1185">Reference proteome</keyword>